<dbReference type="Proteomes" id="UP000001514">
    <property type="component" value="Unassembled WGS sequence"/>
</dbReference>
<evidence type="ECO:0000259" key="1">
    <source>
        <dbReference type="PROSITE" id="PS50011"/>
    </source>
</evidence>
<feature type="domain" description="Protein kinase" evidence="1">
    <location>
        <begin position="375"/>
        <end position="620"/>
    </location>
</feature>
<dbReference type="SUPFAM" id="SSF56112">
    <property type="entry name" value="Protein kinase-like (PK-like)"/>
    <property type="match status" value="1"/>
</dbReference>
<dbReference type="KEGG" id="smo:SELMODRAFT_423694"/>
<dbReference type="InterPro" id="IPR011009">
    <property type="entry name" value="Kinase-like_dom_sf"/>
</dbReference>
<dbReference type="GO" id="GO:0004674">
    <property type="term" value="F:protein serine/threonine kinase activity"/>
    <property type="evidence" value="ECO:0000318"/>
    <property type="project" value="GO_Central"/>
</dbReference>
<keyword evidence="3" id="KW-1185">Reference proteome</keyword>
<protein>
    <recommendedName>
        <fullName evidence="1">Protein kinase domain-containing protein</fullName>
    </recommendedName>
</protein>
<dbReference type="InterPro" id="IPR000719">
    <property type="entry name" value="Prot_kinase_dom"/>
</dbReference>
<dbReference type="OMA" id="SEAHEVK"/>
<proteinExistence type="predicted"/>
<dbReference type="InParanoid" id="D8SMK8"/>
<dbReference type="HOGENOM" id="CLU_387537_0_0_1"/>
<evidence type="ECO:0000313" key="3">
    <source>
        <dbReference type="Proteomes" id="UP000001514"/>
    </source>
</evidence>
<evidence type="ECO:0000313" key="2">
    <source>
        <dbReference type="EMBL" id="EFJ14204.1"/>
    </source>
</evidence>
<dbReference type="Pfam" id="PF00069">
    <property type="entry name" value="Pkinase"/>
    <property type="match status" value="1"/>
</dbReference>
<organism evidence="3">
    <name type="scientific">Selaginella moellendorffii</name>
    <name type="common">Spikemoss</name>
    <dbReference type="NCBI Taxonomy" id="88036"/>
    <lineage>
        <taxon>Eukaryota</taxon>
        <taxon>Viridiplantae</taxon>
        <taxon>Streptophyta</taxon>
        <taxon>Embryophyta</taxon>
        <taxon>Tracheophyta</taxon>
        <taxon>Lycopodiopsida</taxon>
        <taxon>Selaginellales</taxon>
        <taxon>Selaginellaceae</taxon>
        <taxon>Selaginella</taxon>
    </lineage>
</organism>
<sequence>MEASNVDGELQAWKPYDAELARSWESINRQLAWAQSIAAEVIREKGFEKFKEVTDGITAYRKTLVEEHLEFTKRKELDYEQKLWEASLPLKKRKLPEASLLRNSSIVSVNFEDCKEKVIWKDNIPRQIVGVDELLESPRHLVAELRWLHFLLYEAKETDLTDVLNMRKGRSKTQNDKELEYHPLLFKFMEASSGGQPEVKFLREVHVGGAREDLSSSILGGKFSEAHEVKAAFSLAVSGKPETGIERNVTGISKIYKSNKKYAGLPCHLGIFATRCEYVWFVKFRYEQRGEAVVSCEVAPEFPCGPGWEMSNVLCDLALLNTAKEGSKLIDICPSEANNGFHLLVRYVDTLCTLYSIPKAPLELARNDGSKSIDLSTASIVGQGYKSVVLKLPGEDCVIKVSDRSRIGRETFIHERVDGTSFTRPQRKGLRWCGQVLGAGDGLEWMVLAGFGRLVTSDNVLWDFQGCWNQASAALVGLHSRGVLHRDIKPSNMLIFHDELWLNDFDCSCLVDESVEIRRMRVGAPYFESPLFDGAEGFLYRDDWYSLVLTFLDLLGWYGGADKNSTLSAAVRNETFPASFKACINWLLADGGGLFRVELMEDPGNLTGHIESFPESYPAASLVLQLVKRALSATGLVGCGAVIIRTIKRKHMELAWSQRYLFTSRVLGVLQFGHWSPGNARTSQGEARVVLGVQPLGNKNIIVLVLVPSLIIQ</sequence>
<dbReference type="PROSITE" id="PS00108">
    <property type="entry name" value="PROTEIN_KINASE_ST"/>
    <property type="match status" value="1"/>
</dbReference>
<reference evidence="2 3" key="1">
    <citation type="journal article" date="2011" name="Science">
        <title>The Selaginella genome identifies genetic changes associated with the evolution of vascular plants.</title>
        <authorList>
            <person name="Banks J.A."/>
            <person name="Nishiyama T."/>
            <person name="Hasebe M."/>
            <person name="Bowman J.L."/>
            <person name="Gribskov M."/>
            <person name="dePamphilis C."/>
            <person name="Albert V.A."/>
            <person name="Aono N."/>
            <person name="Aoyama T."/>
            <person name="Ambrose B.A."/>
            <person name="Ashton N.W."/>
            <person name="Axtell M.J."/>
            <person name="Barker E."/>
            <person name="Barker M.S."/>
            <person name="Bennetzen J.L."/>
            <person name="Bonawitz N.D."/>
            <person name="Chapple C."/>
            <person name="Cheng C."/>
            <person name="Correa L.G."/>
            <person name="Dacre M."/>
            <person name="DeBarry J."/>
            <person name="Dreyer I."/>
            <person name="Elias M."/>
            <person name="Engstrom E.M."/>
            <person name="Estelle M."/>
            <person name="Feng L."/>
            <person name="Finet C."/>
            <person name="Floyd S.K."/>
            <person name="Frommer W.B."/>
            <person name="Fujita T."/>
            <person name="Gramzow L."/>
            <person name="Gutensohn M."/>
            <person name="Harholt J."/>
            <person name="Hattori M."/>
            <person name="Heyl A."/>
            <person name="Hirai T."/>
            <person name="Hiwatashi Y."/>
            <person name="Ishikawa M."/>
            <person name="Iwata M."/>
            <person name="Karol K.G."/>
            <person name="Koehler B."/>
            <person name="Kolukisaoglu U."/>
            <person name="Kubo M."/>
            <person name="Kurata T."/>
            <person name="Lalonde S."/>
            <person name="Li K."/>
            <person name="Li Y."/>
            <person name="Litt A."/>
            <person name="Lyons E."/>
            <person name="Manning G."/>
            <person name="Maruyama T."/>
            <person name="Michael T.P."/>
            <person name="Mikami K."/>
            <person name="Miyazaki S."/>
            <person name="Morinaga S."/>
            <person name="Murata T."/>
            <person name="Mueller-Roeber B."/>
            <person name="Nelson D.R."/>
            <person name="Obara M."/>
            <person name="Oguri Y."/>
            <person name="Olmstead R.G."/>
            <person name="Onodera N."/>
            <person name="Petersen B.L."/>
            <person name="Pils B."/>
            <person name="Prigge M."/>
            <person name="Rensing S.A."/>
            <person name="Riano-Pachon D.M."/>
            <person name="Roberts A.W."/>
            <person name="Sato Y."/>
            <person name="Scheller H.V."/>
            <person name="Schulz B."/>
            <person name="Schulz C."/>
            <person name="Shakirov E.V."/>
            <person name="Shibagaki N."/>
            <person name="Shinohara N."/>
            <person name="Shippen D.E."/>
            <person name="Soerensen I."/>
            <person name="Sotooka R."/>
            <person name="Sugimoto N."/>
            <person name="Sugita M."/>
            <person name="Sumikawa N."/>
            <person name="Tanurdzic M."/>
            <person name="Theissen G."/>
            <person name="Ulvskov P."/>
            <person name="Wakazuki S."/>
            <person name="Weng J.K."/>
            <person name="Willats W.W."/>
            <person name="Wipf D."/>
            <person name="Wolf P.G."/>
            <person name="Yang L."/>
            <person name="Zimmer A.D."/>
            <person name="Zhu Q."/>
            <person name="Mitros T."/>
            <person name="Hellsten U."/>
            <person name="Loque D."/>
            <person name="Otillar R."/>
            <person name="Salamov A."/>
            <person name="Schmutz J."/>
            <person name="Shapiro H."/>
            <person name="Lindquist E."/>
            <person name="Lucas S."/>
            <person name="Rokhsar D."/>
            <person name="Grigoriev I.V."/>
        </authorList>
    </citation>
    <scope>NUCLEOTIDE SEQUENCE [LARGE SCALE GENOMIC DNA]</scope>
</reference>
<dbReference type="SMART" id="SM00220">
    <property type="entry name" value="S_TKc"/>
    <property type="match status" value="1"/>
</dbReference>
<dbReference type="Gramene" id="EFJ14204">
    <property type="protein sequence ID" value="EFJ14204"/>
    <property type="gene ID" value="SELMODRAFT_423694"/>
</dbReference>
<name>D8SMK8_SELML</name>
<gene>
    <name evidence="2" type="ORF">SELMODRAFT_423694</name>
</gene>
<dbReference type="InterPro" id="IPR008271">
    <property type="entry name" value="Ser/Thr_kinase_AS"/>
</dbReference>
<accession>D8SMK8</accession>
<dbReference type="GO" id="GO:0005524">
    <property type="term" value="F:ATP binding"/>
    <property type="evidence" value="ECO:0007669"/>
    <property type="project" value="InterPro"/>
</dbReference>
<dbReference type="Gene3D" id="1.10.510.10">
    <property type="entry name" value="Transferase(Phosphotransferase) domain 1"/>
    <property type="match status" value="1"/>
</dbReference>
<dbReference type="EMBL" id="GL377628">
    <property type="protein sequence ID" value="EFJ14204.1"/>
    <property type="molecule type" value="Genomic_DNA"/>
</dbReference>
<dbReference type="AlphaFoldDB" id="D8SMK8"/>
<dbReference type="PROSITE" id="PS50011">
    <property type="entry name" value="PROTEIN_KINASE_DOM"/>
    <property type="match status" value="1"/>
</dbReference>